<organism evidence="3 4">
    <name type="scientific">Roseateles agri</name>
    <dbReference type="NCBI Taxonomy" id="3098619"/>
    <lineage>
        <taxon>Bacteria</taxon>
        <taxon>Pseudomonadati</taxon>
        <taxon>Pseudomonadota</taxon>
        <taxon>Betaproteobacteria</taxon>
        <taxon>Burkholderiales</taxon>
        <taxon>Sphaerotilaceae</taxon>
        <taxon>Roseateles</taxon>
    </lineage>
</organism>
<feature type="chain" id="PRO_5046236699" evidence="2">
    <location>
        <begin position="22"/>
        <end position="924"/>
    </location>
</feature>
<keyword evidence="4" id="KW-1185">Reference proteome</keyword>
<evidence type="ECO:0000256" key="1">
    <source>
        <dbReference type="PROSITE-ProRule" id="PRU00339"/>
    </source>
</evidence>
<dbReference type="Gene3D" id="1.25.40.10">
    <property type="entry name" value="Tetratricopeptide repeat domain"/>
    <property type="match status" value="6"/>
</dbReference>
<dbReference type="Pfam" id="PF14559">
    <property type="entry name" value="TPR_19"/>
    <property type="match status" value="4"/>
</dbReference>
<feature type="repeat" description="TPR" evidence="1">
    <location>
        <begin position="843"/>
        <end position="876"/>
    </location>
</feature>
<gene>
    <name evidence="3" type="primary">prsT</name>
    <name evidence="3" type="ORF">SNE35_22160</name>
</gene>
<evidence type="ECO:0000313" key="4">
    <source>
        <dbReference type="Proteomes" id="UP001285263"/>
    </source>
</evidence>
<reference evidence="3 4" key="1">
    <citation type="submission" date="2023-11" db="EMBL/GenBank/DDBJ databases">
        <title>Paucibacter sp. nov., isolated from fresh soil in Korea.</title>
        <authorList>
            <person name="Le N.T.T."/>
        </authorList>
    </citation>
    <scope>NUCLEOTIDE SEQUENCE [LARGE SCALE GENOMIC DNA]</scope>
    <source>
        <strain evidence="3 4">R3-3</strain>
    </source>
</reference>
<feature type="signal peptide" evidence="2">
    <location>
        <begin position="1"/>
        <end position="21"/>
    </location>
</feature>
<dbReference type="RefSeq" id="WP_320425184.1">
    <property type="nucleotide sequence ID" value="NZ_JAXCLA010000007.1"/>
</dbReference>
<comment type="caution">
    <text evidence="3">The sequence shown here is derived from an EMBL/GenBank/DDBJ whole genome shotgun (WGS) entry which is preliminary data.</text>
</comment>
<dbReference type="SMART" id="SM00028">
    <property type="entry name" value="TPR"/>
    <property type="match status" value="14"/>
</dbReference>
<dbReference type="InterPro" id="IPR011990">
    <property type="entry name" value="TPR-like_helical_dom_sf"/>
</dbReference>
<dbReference type="Pfam" id="PF13431">
    <property type="entry name" value="TPR_17"/>
    <property type="match status" value="1"/>
</dbReference>
<dbReference type="EMBL" id="JAXCLA010000007">
    <property type="protein sequence ID" value="MDY0747226.1"/>
    <property type="molecule type" value="Genomic_DNA"/>
</dbReference>
<accession>A0ABU5DNC4</accession>
<dbReference type="InterPro" id="IPR014266">
    <property type="entry name" value="PEP-CTERM_TPR_PrsT"/>
</dbReference>
<feature type="repeat" description="TPR" evidence="1">
    <location>
        <begin position="641"/>
        <end position="674"/>
    </location>
</feature>
<feature type="repeat" description="TPR" evidence="1">
    <location>
        <begin position="131"/>
        <end position="164"/>
    </location>
</feature>
<dbReference type="PROSITE" id="PS51257">
    <property type="entry name" value="PROKAR_LIPOPROTEIN"/>
    <property type="match status" value="1"/>
</dbReference>
<dbReference type="PROSITE" id="PS50005">
    <property type="entry name" value="TPR"/>
    <property type="match status" value="4"/>
</dbReference>
<name>A0ABU5DNC4_9BURK</name>
<dbReference type="PANTHER" id="PTHR12558:SF13">
    <property type="entry name" value="CELL DIVISION CYCLE PROTEIN 27 HOMOLOG"/>
    <property type="match status" value="1"/>
</dbReference>
<proteinExistence type="predicted"/>
<keyword evidence="1" id="KW-0802">TPR repeat</keyword>
<dbReference type="InterPro" id="IPR019734">
    <property type="entry name" value="TPR_rpt"/>
</dbReference>
<evidence type="ECO:0000256" key="2">
    <source>
        <dbReference type="SAM" id="SignalP"/>
    </source>
</evidence>
<feature type="repeat" description="TPR" evidence="1">
    <location>
        <begin position="199"/>
        <end position="232"/>
    </location>
</feature>
<dbReference type="Pfam" id="PF13432">
    <property type="entry name" value="TPR_16"/>
    <property type="match status" value="3"/>
</dbReference>
<protein>
    <submittedName>
        <fullName evidence="3">PEP-CTERM system TPR-repeat protein PrsT</fullName>
    </submittedName>
</protein>
<evidence type="ECO:0000313" key="3">
    <source>
        <dbReference type="EMBL" id="MDY0747226.1"/>
    </source>
</evidence>
<dbReference type="Proteomes" id="UP001285263">
    <property type="component" value="Unassembled WGS sequence"/>
</dbReference>
<dbReference type="SUPFAM" id="SSF48452">
    <property type="entry name" value="TPR-like"/>
    <property type="match status" value="4"/>
</dbReference>
<dbReference type="PANTHER" id="PTHR12558">
    <property type="entry name" value="CELL DIVISION CYCLE 16,23,27"/>
    <property type="match status" value="1"/>
</dbReference>
<keyword evidence="2" id="KW-0732">Signal</keyword>
<dbReference type="NCBIfam" id="TIGR02917">
    <property type="entry name" value="PEP_TPR_lipo"/>
    <property type="match status" value="1"/>
</dbReference>
<sequence length="924" mass="98611">MKLLQSRLAVIAALGTPLLLAGCFQKSPEQFMQSAQEALDKGDVATATIELKNALQAAPDLAQARFLLARALYERGDLTGTGIELDKAMKGGYAGDGVTALHAKLMLARGQSARVLTEFAQTQLASAPEMADLQATLAMAYGEANQLPKALEEVETSLKLAPGRLRAQVAKVHLLLAAKRIDEAKAALEALLAAHGKDARAWRAKGDLLVSTGHRREAVEALRQAATLDPNDISSRNGAFTLLMEANDITGAAAELDKLKAVAPRHPQTFFDAAVLAFARRDSKAATEAIQQVQKLAPTDPSVLMLAGRIGLQSGALQEAEAALGKLVADHPDHDGARALLAQAQLRRGDTEKALATLRPALAEVTKNPASLAVAAEAYMLAGDTKRAEDYFALIAEANPKDVRSRVVLALAKARRGQFEQGVADLRALAAQDPGMAANFALVNLHMESKDQVQALADIAGLQRKVPGSPLPAQLRGATELMQGHVAEARQAFEAALKLDSAYYPAVAALVKLDVDQRDYGAAATRLQQVLARDPQHMRAQMTLAHVRQLAGAPLTELVSMLEKAIQQSPTEAEPRLTLVKLLLQHNHGKEALAAAQNAAAALPENADIQAVLARAQAKTGDLLQATASLNKQVSLAPNSPQALVSLAELYARRGDGPSAMKTLKRALLIKPDFLPAQIALIAASANKGDYAEARSIAQTVRQQHPNDAVGAVLLGDIEAAQKHWDAAVSAYRSALTANSPTELALKLHPALVKTGNAGAVRAFEAEWLETHAKDVVFLLYLGDRAINQKDMALAEQRYQAVLKIEPNDPMALNNLAWLLSEAGRSEALDLAERANKVLPDRPPLLDTLAQIHAKAGRLDKAIDIEKRAVALAPPDNPRYRLALARLYLSAGQKAAAKEELTKLARMSEALPQQQEAKKLLGML</sequence>